<dbReference type="Pfam" id="PF05717">
    <property type="entry name" value="TnpB_IS66"/>
    <property type="match status" value="1"/>
</dbReference>
<protein>
    <submittedName>
        <fullName evidence="1">IS66 Orf2 like protein</fullName>
    </submittedName>
</protein>
<dbReference type="PANTHER" id="PTHR36455:SF1">
    <property type="entry name" value="BLR8292 PROTEIN"/>
    <property type="match status" value="1"/>
</dbReference>
<dbReference type="AlphaFoldDB" id="A0A1W1Z9Y3"/>
<evidence type="ECO:0000313" key="1">
    <source>
        <dbReference type="EMBL" id="SMC45214.1"/>
    </source>
</evidence>
<proteinExistence type="predicted"/>
<dbReference type="STRING" id="1387277.SAMN06295998_101374"/>
<keyword evidence="2" id="KW-1185">Reference proteome</keyword>
<sequence>MANTNAACPKFQLYCKRWPRPTLWLMSSQGVRISVATKPVDLRKGHDGLVALIPSELEVDPFTGMGCVFRAKRADRMTILFRDGSELVTACKRLEERAFPWPAIRDGIITLSRAQVDALQTVHDCCAPKTP</sequence>
<dbReference type="InterPro" id="IPR008878">
    <property type="entry name" value="Transposase_IS66_Orf2"/>
</dbReference>
<dbReference type="NCBIfam" id="NF033819">
    <property type="entry name" value="IS66_TnpB"/>
    <property type="match status" value="1"/>
</dbReference>
<accession>A0A1W1Z9Y3</accession>
<dbReference type="Proteomes" id="UP000192330">
    <property type="component" value="Unassembled WGS sequence"/>
</dbReference>
<dbReference type="EMBL" id="FWYD01000001">
    <property type="protein sequence ID" value="SMC45214.1"/>
    <property type="molecule type" value="Genomic_DNA"/>
</dbReference>
<dbReference type="PANTHER" id="PTHR36455">
    <property type="match status" value="1"/>
</dbReference>
<name>A0A1W1Z9Y3_9RHOB</name>
<evidence type="ECO:0000313" key="2">
    <source>
        <dbReference type="Proteomes" id="UP000192330"/>
    </source>
</evidence>
<organism evidence="1 2">
    <name type="scientific">Primorskyibacter flagellatus</name>
    <dbReference type="NCBI Taxonomy" id="1387277"/>
    <lineage>
        <taxon>Bacteria</taxon>
        <taxon>Pseudomonadati</taxon>
        <taxon>Pseudomonadota</taxon>
        <taxon>Alphaproteobacteria</taxon>
        <taxon>Rhodobacterales</taxon>
        <taxon>Roseobacteraceae</taxon>
        <taxon>Primorskyibacter</taxon>
    </lineage>
</organism>
<gene>
    <name evidence="1" type="ORF">SAMN06295998_101374</name>
</gene>
<reference evidence="1 2" key="1">
    <citation type="submission" date="2017-04" db="EMBL/GenBank/DDBJ databases">
        <authorList>
            <person name="Afonso C.L."/>
            <person name="Miller P.J."/>
            <person name="Scott M.A."/>
            <person name="Spackman E."/>
            <person name="Goraichik I."/>
            <person name="Dimitrov K.M."/>
            <person name="Suarez D.L."/>
            <person name="Swayne D.E."/>
        </authorList>
    </citation>
    <scope>NUCLEOTIDE SEQUENCE [LARGE SCALE GENOMIC DNA]</scope>
    <source>
        <strain evidence="1 2">CGMCC 1.12644</strain>
    </source>
</reference>